<accession>A0A098EA05</accession>
<dbReference type="GO" id="GO:0008033">
    <property type="term" value="P:tRNA processing"/>
    <property type="evidence" value="ECO:0007669"/>
    <property type="project" value="UniProtKB-KW"/>
</dbReference>
<dbReference type="EC" id="3.1.26.5" evidence="2"/>
<dbReference type="Gene3D" id="3.20.20.140">
    <property type="entry name" value="Metal-dependent hydrolases"/>
    <property type="match status" value="1"/>
</dbReference>
<keyword evidence="1" id="KW-0819">tRNA processing</keyword>
<dbReference type="EMBL" id="CCXY01000133">
    <property type="protein sequence ID" value="CEG12359.1"/>
    <property type="molecule type" value="Genomic_DNA"/>
</dbReference>
<name>A0A098EA05_9ZZZZ</name>
<reference evidence="2" key="1">
    <citation type="submission" date="2014-09" db="EMBL/GenBank/DDBJ databases">
        <authorList>
            <person name="Probst J Alexander"/>
        </authorList>
    </citation>
    <scope>NUCLEOTIDE SEQUENCE</scope>
</reference>
<evidence type="ECO:0000256" key="1">
    <source>
        <dbReference type="ARBA" id="ARBA00022694"/>
    </source>
</evidence>
<evidence type="ECO:0000313" key="2">
    <source>
        <dbReference type="EMBL" id="CEG12359.1"/>
    </source>
</evidence>
<keyword evidence="2" id="KW-0378">Hydrolase</keyword>
<dbReference type="AlphaFoldDB" id="A0A098EA05"/>
<protein>
    <submittedName>
        <fullName evidence="2">Putative Ribonuclease P</fullName>
        <ecNumber evidence="2">3.1.26.5</ecNumber>
    </submittedName>
</protein>
<sequence>MITYDIFKKENHSEILKIAKEFDIPDRKGKKKEARIIVLEKFENKEKSNGGIEGNKEEILKGFVFEKFSIESIRKNPARLIFCSITNSKDSKILNELTKYNEIDVIIANEIMDKVVFKNMNKNFISLAFGFSEILNCWGMQRVKKLAIMKKNFQMVKKYGINYIISTFAGNIFEYKPTETLTAFGKILGMSDSESRNAVSKNYENIMKKFNDRNDENLLTDGLQVLKFGAVKKEKKKYGYY</sequence>
<organism evidence="2">
    <name type="scientific">groundwater metagenome</name>
    <dbReference type="NCBI Taxonomy" id="717931"/>
    <lineage>
        <taxon>unclassified sequences</taxon>
        <taxon>metagenomes</taxon>
        <taxon>ecological metagenomes</taxon>
    </lineage>
</organism>
<dbReference type="GO" id="GO:0004526">
    <property type="term" value="F:ribonuclease P activity"/>
    <property type="evidence" value="ECO:0007669"/>
    <property type="project" value="UniProtKB-EC"/>
</dbReference>
<gene>
    <name evidence="2" type="ORF">MSIBF_A2180007</name>
</gene>
<dbReference type="SUPFAM" id="SSF89550">
    <property type="entry name" value="PHP domain-like"/>
    <property type="match status" value="1"/>
</dbReference>
<dbReference type="InterPro" id="IPR016195">
    <property type="entry name" value="Pol/histidinol_Pase-like"/>
</dbReference>
<dbReference type="InterPro" id="IPR002738">
    <property type="entry name" value="RNase_P_p30"/>
</dbReference>
<dbReference type="Pfam" id="PF01876">
    <property type="entry name" value="RNase_P_p30"/>
    <property type="match status" value="1"/>
</dbReference>
<proteinExistence type="predicted"/>